<dbReference type="PANTHER" id="PTHR33018">
    <property type="entry name" value="OS10G0338966 PROTEIN-RELATED"/>
    <property type="match status" value="1"/>
</dbReference>
<accession>Q01MZ5</accession>
<reference evidence="1" key="2">
    <citation type="submission" date="2004-10" db="EMBL/GenBank/DDBJ databases">
        <title>Chromosome-wide comparison between domesticated rice subspecies indica and japonica.</title>
        <authorList>
            <person name="Han B."/>
        </authorList>
    </citation>
    <scope>NUCLEOTIDE SEQUENCE</scope>
</reference>
<gene>
    <name evidence="1" type="primary">OSIGBa0103I21.3</name>
</gene>
<reference evidence="1" key="1">
    <citation type="journal article" date="2002" name="Nature">
        <title>Sequence and analysis of rice chromosome 4.</title>
        <authorList>
            <person name="Feng Q."/>
            <person name="Zhang Y."/>
            <person name="Hao P."/>
            <person name="Wang S."/>
            <person name="Fu G."/>
            <person name="Huang Y."/>
            <person name="Li Y."/>
            <person name="Zhu J."/>
            <person name="Liu Y."/>
            <person name="Hu X."/>
            <person name="Jia P."/>
            <person name="Zhang Y."/>
            <person name="Zhao Q."/>
            <person name="Ying K."/>
            <person name="Yu S."/>
            <person name="Tang Y."/>
            <person name="Weng Q."/>
            <person name="Zhang L."/>
            <person name="Lu Y."/>
            <person name="Mu J."/>
            <person name="Lu Y."/>
            <person name="Zhang L.S."/>
            <person name="Yu Z."/>
            <person name="Fan D."/>
            <person name="Liu X."/>
            <person name="Lu T."/>
            <person name="Li C."/>
            <person name="Wu Y."/>
            <person name="Sun T."/>
            <person name="Lei H."/>
            <person name="Li T."/>
            <person name="Hu H."/>
            <person name="Guan J."/>
            <person name="Wu M."/>
            <person name="Zhang R."/>
            <person name="Zhou B."/>
            <person name="Chen Z."/>
            <person name="Chen L."/>
            <person name="Jin Z."/>
            <person name="Wang R."/>
            <person name="Yin H."/>
            <person name="Cai Z."/>
            <person name="Ren S."/>
            <person name="Lv G."/>
            <person name="Gu W."/>
            <person name="Zhu G."/>
            <person name="Tu Y."/>
            <person name="Jia J."/>
            <person name="Zhang Y."/>
            <person name="Chen J."/>
            <person name="Kang H."/>
            <person name="Chen X."/>
            <person name="Shao C."/>
            <person name="Sun Y."/>
            <person name="Hu Q."/>
            <person name="Zhang X."/>
            <person name="Zhang W."/>
            <person name="Wang L."/>
            <person name="Ding C."/>
            <person name="Sheng H."/>
            <person name="Gu J."/>
            <person name="Chen S."/>
            <person name="Ni L."/>
            <person name="Zhu F."/>
            <person name="Chen W."/>
            <person name="Lan L."/>
            <person name="Lai Y."/>
            <person name="Cheng Z."/>
            <person name="Gu M."/>
            <person name="Jiang J."/>
            <person name="Li J."/>
            <person name="Hong G."/>
            <person name="Xue Y."/>
            <person name="Han B."/>
        </authorList>
    </citation>
    <scope>NUCLEOTIDE SEQUENCE</scope>
</reference>
<dbReference type="SUPFAM" id="SSF54001">
    <property type="entry name" value="Cysteine proteinases"/>
    <property type="match status" value="1"/>
</dbReference>
<dbReference type="InterPro" id="IPR038765">
    <property type="entry name" value="Papain-like_cys_pep_sf"/>
</dbReference>
<dbReference type="AlphaFoldDB" id="Q01MZ5"/>
<proteinExistence type="predicted"/>
<dbReference type="PANTHER" id="PTHR33018:SF34">
    <property type="entry name" value="OS02G0472350 PROTEIN"/>
    <property type="match status" value="1"/>
</dbReference>
<dbReference type="Gene3D" id="3.40.395.10">
    <property type="entry name" value="Adenoviral Proteinase, Chain A"/>
    <property type="match status" value="1"/>
</dbReference>
<name>Q01MZ5_ORYSA</name>
<organism evidence="1">
    <name type="scientific">Oryza sativa</name>
    <name type="common">Rice</name>
    <dbReference type="NCBI Taxonomy" id="4530"/>
    <lineage>
        <taxon>Eukaryota</taxon>
        <taxon>Viridiplantae</taxon>
        <taxon>Streptophyta</taxon>
        <taxon>Embryophyta</taxon>
        <taxon>Tracheophyta</taxon>
        <taxon>Spermatophyta</taxon>
        <taxon>Magnoliopsida</taxon>
        <taxon>Liliopsida</taxon>
        <taxon>Poales</taxon>
        <taxon>Poaceae</taxon>
        <taxon>BOP clade</taxon>
        <taxon>Oryzoideae</taxon>
        <taxon>Oryzeae</taxon>
        <taxon>Oryzinae</taxon>
        <taxon>Oryza</taxon>
    </lineage>
</organism>
<protein>
    <submittedName>
        <fullName evidence="1">OSIGBa0103I21.3 protein</fullName>
    </submittedName>
</protein>
<sequence>MGPTATYPTRTTCTRHQVIVVQARNGGKRMRVNKVIRTTFPVRKGMQYMDAKKLKEPIGFLDPTRICQTQHTVQLSPQLEQLKDKTPEEIAEYKKGLHKQKLINVAQYIGRAFLHFQNKRVVLAAYNFNDHYIGLIIYPKHCTVTVLDPLDYSHDSYKQFLTILQYAYKYYKFKGGEQIRSREKLLVHTYWPCHKQPRGTVLSGYYACEFLRVNGRYRVNPEDLPREEQQTSFDNTTIKNIQRDLYHFIHRECCHVEGKFFDKEGALATSDKYKNLREWSNAMP</sequence>
<evidence type="ECO:0000313" key="1">
    <source>
        <dbReference type="EMBL" id="CAH65870.1"/>
    </source>
</evidence>
<dbReference type="EMBL" id="CR855023">
    <property type="protein sequence ID" value="CAH65870.1"/>
    <property type="molecule type" value="Genomic_DNA"/>
</dbReference>